<proteinExistence type="predicted"/>
<dbReference type="OrthoDB" id="190887at2"/>
<dbReference type="EMBL" id="PXYG01000003">
    <property type="protein sequence ID" value="PSJ45660.1"/>
    <property type="molecule type" value="Genomic_DNA"/>
</dbReference>
<feature type="chain" id="PRO_5015107198" description="Porin" evidence="1">
    <location>
        <begin position="27"/>
        <end position="380"/>
    </location>
</feature>
<name>A0A2P7R616_9GAMM</name>
<dbReference type="SUPFAM" id="SSF56935">
    <property type="entry name" value="Porins"/>
    <property type="match status" value="1"/>
</dbReference>
<comment type="caution">
    <text evidence="2">The sequence shown here is derived from an EMBL/GenBank/DDBJ whole genome shotgun (WGS) entry which is preliminary data.</text>
</comment>
<evidence type="ECO:0000313" key="2">
    <source>
        <dbReference type="EMBL" id="PSJ45660.1"/>
    </source>
</evidence>
<keyword evidence="1" id="KW-0732">Signal</keyword>
<evidence type="ECO:0000256" key="1">
    <source>
        <dbReference type="SAM" id="SignalP"/>
    </source>
</evidence>
<dbReference type="RefSeq" id="WP_106729524.1">
    <property type="nucleotide sequence ID" value="NZ_PXYG01000003.1"/>
</dbReference>
<sequence>MTYPSKKSRVFPLSLLALLVAGPTAAFEVQVGDTKANVYGYAKLDLIYDLDADLGNTVNRGNIRLDGEPGPDGHTTLHAFQSRLGVSTATPTRMGEVKTTLEGDFFGNGGGNFRLRHAYGEWNGITAGQTWSNFGGLLGMSPTIDFTPQPGQGNAGRQAQLRYTLGGFSVALEDPGNLGKNLAVAAPDSAKNTLPDLTLRYQGTSGALSYGASALLREIEYYRQASDSDENALGWGLNLEAAYQLTDGVTLRGSLTHGDGIGGYLEGSPAGPGYLDPASGAVETIEASGGTAGITVKAGPGAATLGYGIARASLDDAVNAGAAGFGGGSTDTFEAIHLNYIWSPVGPVSYGVEVSHHRRGLHDGRDGDATRLQGMVMYRF</sequence>
<dbReference type="InterPro" id="IPR045748">
    <property type="entry name" value="DcaP"/>
</dbReference>
<dbReference type="Pfam" id="PF19577">
    <property type="entry name" value="DcaP"/>
    <property type="match status" value="1"/>
</dbReference>
<accession>A0A2P7R616</accession>
<gene>
    <name evidence="2" type="ORF">C7H85_09765</name>
</gene>
<feature type="signal peptide" evidence="1">
    <location>
        <begin position="1"/>
        <end position="26"/>
    </location>
</feature>
<evidence type="ECO:0000313" key="3">
    <source>
        <dbReference type="Proteomes" id="UP000240243"/>
    </source>
</evidence>
<protein>
    <recommendedName>
        <fullName evidence="4">Porin</fullName>
    </recommendedName>
</protein>
<keyword evidence="3" id="KW-1185">Reference proteome</keyword>
<organism evidence="2 3">
    <name type="scientific">Zobellella endophytica</name>
    <dbReference type="NCBI Taxonomy" id="2116700"/>
    <lineage>
        <taxon>Bacteria</taxon>
        <taxon>Pseudomonadati</taxon>
        <taxon>Pseudomonadota</taxon>
        <taxon>Gammaproteobacteria</taxon>
        <taxon>Aeromonadales</taxon>
        <taxon>Aeromonadaceae</taxon>
        <taxon>Zobellella</taxon>
    </lineage>
</organism>
<dbReference type="AlphaFoldDB" id="A0A2P7R616"/>
<dbReference type="Proteomes" id="UP000240243">
    <property type="component" value="Unassembled WGS sequence"/>
</dbReference>
<reference evidence="2 3" key="1">
    <citation type="submission" date="2018-03" db="EMBL/GenBank/DDBJ databases">
        <title>The draft genome of Zobellella sp. 59N8.</title>
        <authorList>
            <person name="Liu L."/>
            <person name="Li L."/>
            <person name="Zhang X."/>
            <person name="Liang L."/>
            <person name="Wang T."/>
        </authorList>
    </citation>
    <scope>NUCLEOTIDE SEQUENCE [LARGE SCALE GENOMIC DNA]</scope>
    <source>
        <strain evidence="2 3">59N8</strain>
    </source>
</reference>
<evidence type="ECO:0008006" key="4">
    <source>
        <dbReference type="Google" id="ProtNLM"/>
    </source>
</evidence>